<accession>A0A2U8W4G4</accession>
<dbReference type="OrthoDB" id="9783791at2"/>
<dbReference type="Proteomes" id="UP000245926">
    <property type="component" value="Chromosome"/>
</dbReference>
<keyword evidence="2" id="KW-1185">Reference proteome</keyword>
<organism evidence="1 2">
    <name type="scientific">Methylobacterium durans</name>
    <dbReference type="NCBI Taxonomy" id="2202825"/>
    <lineage>
        <taxon>Bacteria</taxon>
        <taxon>Pseudomonadati</taxon>
        <taxon>Pseudomonadota</taxon>
        <taxon>Alphaproteobacteria</taxon>
        <taxon>Hyphomicrobiales</taxon>
        <taxon>Methylobacteriaceae</taxon>
        <taxon>Methylobacterium</taxon>
    </lineage>
</organism>
<reference evidence="2" key="1">
    <citation type="submission" date="2018-05" db="EMBL/GenBank/DDBJ databases">
        <title>Complete Genome Sequence of Methylobacterium sp. 17SD2-17.</title>
        <authorList>
            <person name="Srinivasan S."/>
        </authorList>
    </citation>
    <scope>NUCLEOTIDE SEQUENCE [LARGE SCALE GENOMIC DNA]</scope>
    <source>
        <strain evidence="2">17SD2-17</strain>
    </source>
</reference>
<sequence>MDLQDGGRINWWLKDDDTQNFGDFLGYIISKAIFTQPVRDHCSYRMLGSVIADWDINQDLARPGGEPDRTIGFWCCGARTEAGVSNESRERLAAYGVRGP</sequence>
<dbReference type="KEGG" id="mets:DK389_08190"/>
<gene>
    <name evidence="1" type="ORF">DK389_08190</name>
</gene>
<name>A0A2U8W4G4_9HYPH</name>
<evidence type="ECO:0000313" key="1">
    <source>
        <dbReference type="EMBL" id="AWN40511.1"/>
    </source>
</evidence>
<dbReference type="RefSeq" id="WP_109888715.1">
    <property type="nucleotide sequence ID" value="NZ_CP029550.1"/>
</dbReference>
<proteinExistence type="predicted"/>
<dbReference type="AlphaFoldDB" id="A0A2U8W4G4"/>
<dbReference type="EMBL" id="CP029550">
    <property type="protein sequence ID" value="AWN40511.1"/>
    <property type="molecule type" value="Genomic_DNA"/>
</dbReference>
<evidence type="ECO:0000313" key="2">
    <source>
        <dbReference type="Proteomes" id="UP000245926"/>
    </source>
</evidence>
<protein>
    <submittedName>
        <fullName evidence="1">Uncharacterized protein</fullName>
    </submittedName>
</protein>